<keyword evidence="1" id="KW-1133">Transmembrane helix</keyword>
<organism evidence="2 3">
    <name type="scientific">Deinococcus budaensis</name>
    <dbReference type="NCBI Taxonomy" id="1665626"/>
    <lineage>
        <taxon>Bacteria</taxon>
        <taxon>Thermotogati</taxon>
        <taxon>Deinococcota</taxon>
        <taxon>Deinococci</taxon>
        <taxon>Deinococcales</taxon>
        <taxon>Deinococcaceae</taxon>
        <taxon>Deinococcus</taxon>
    </lineage>
</organism>
<dbReference type="EMBL" id="JACHFN010000014">
    <property type="protein sequence ID" value="MBB5235602.1"/>
    <property type="molecule type" value="Genomic_DNA"/>
</dbReference>
<name>A0A7W8GH77_9DEIO</name>
<feature type="transmembrane region" description="Helical" evidence="1">
    <location>
        <begin position="591"/>
        <end position="611"/>
    </location>
</feature>
<keyword evidence="3" id="KW-1185">Reference proteome</keyword>
<dbReference type="Gene3D" id="1.25.40.10">
    <property type="entry name" value="Tetratricopeptide repeat domain"/>
    <property type="match status" value="1"/>
</dbReference>
<dbReference type="RefSeq" id="WP_343057849.1">
    <property type="nucleotide sequence ID" value="NZ_JACHFN010000014.1"/>
</dbReference>
<evidence type="ECO:0000313" key="2">
    <source>
        <dbReference type="EMBL" id="MBB5235602.1"/>
    </source>
</evidence>
<dbReference type="AlphaFoldDB" id="A0A7W8GH77"/>
<sequence length="716" mass="75418">MRRLALVGALRRWKNAPLLVLLAALGAGLGGGARAEAVLEGRTLRYEDGPALRWARAYPAGLGDLTLPVQLGGSVYLGAGPVVYALSARDGTLLARYDLPAPVASLDPGGGTLRASTRGDGYVERFTLGRAEDGGRVQERVVFPPDPEVTGWLARAASLVPDEDLARAAREDPLNPFLALREARAAGRDRYAALGAVRRALGGELPFAAWVQLAAGLDTLGYPAAADVALDRARRDAAARGYDPEIRVSRAALGAYGNPSGYLGTLLDQGRLGRAEAWMRYLRELHPRFEGGPALYARYADVLDAQGRGGEAEEWRQFARELRAGSLYNLGAEGPARVQATLRALTLALALALGAALLTLTARAWRVQGEDTRRLGGRWRSWGRRPLFRVRRSAVLYAGWGERLGLTALAAGLVVSLAGWSWANTTSARLRAPALNIGTYGGGWSAARLADLELRATPDTALLTGLAAQLDGDAAAARARYARAAGDPCALNNLAVIAQERGDVAQARQSYRAALAARPDLAAAAFNLGLNPASPGTAFQRAYRSGEPRLCYPGDRSLARAVSGDLSVTLGGLLRDPLSALTPGPGRSARLGWAFLGALALLAALALSLLIPRPAGAERQGRPAAYRLAALLLPGAALLEGAWGGVLLLAWAAALAALAPLTGLTRFAPPFGPAEPGVRAALLTLLALTYALNTAAFVGAELRHVRQRRREAREDT</sequence>
<feature type="transmembrane region" description="Helical" evidence="1">
    <location>
        <begin position="678"/>
        <end position="700"/>
    </location>
</feature>
<gene>
    <name evidence="2" type="ORF">HNQ09_003060</name>
</gene>
<proteinExistence type="predicted"/>
<evidence type="ECO:0000313" key="3">
    <source>
        <dbReference type="Proteomes" id="UP000525389"/>
    </source>
</evidence>
<keyword evidence="1" id="KW-0812">Transmembrane</keyword>
<evidence type="ECO:0000256" key="1">
    <source>
        <dbReference type="SAM" id="Phobius"/>
    </source>
</evidence>
<dbReference type="SUPFAM" id="SSF48452">
    <property type="entry name" value="TPR-like"/>
    <property type="match status" value="1"/>
</dbReference>
<dbReference type="Proteomes" id="UP000525389">
    <property type="component" value="Unassembled WGS sequence"/>
</dbReference>
<dbReference type="InterPro" id="IPR011047">
    <property type="entry name" value="Quinoprotein_ADH-like_sf"/>
</dbReference>
<protein>
    <submittedName>
        <fullName evidence="2">Tetratricopeptide (TPR) repeat protein</fullName>
    </submittedName>
</protein>
<feature type="transmembrane region" description="Helical" evidence="1">
    <location>
        <begin position="631"/>
        <end position="658"/>
    </location>
</feature>
<comment type="caution">
    <text evidence="2">The sequence shown here is derived from an EMBL/GenBank/DDBJ whole genome shotgun (WGS) entry which is preliminary data.</text>
</comment>
<keyword evidence="1" id="KW-0472">Membrane</keyword>
<accession>A0A7W8GH77</accession>
<dbReference type="InterPro" id="IPR011990">
    <property type="entry name" value="TPR-like_helical_dom_sf"/>
</dbReference>
<reference evidence="2 3" key="1">
    <citation type="submission" date="2020-08" db="EMBL/GenBank/DDBJ databases">
        <title>Genomic Encyclopedia of Type Strains, Phase IV (KMG-IV): sequencing the most valuable type-strain genomes for metagenomic binning, comparative biology and taxonomic classification.</title>
        <authorList>
            <person name="Goeker M."/>
        </authorList>
    </citation>
    <scope>NUCLEOTIDE SEQUENCE [LARGE SCALE GENOMIC DNA]</scope>
    <source>
        <strain evidence="2 3">DSM 101791</strain>
    </source>
</reference>
<dbReference type="SUPFAM" id="SSF50998">
    <property type="entry name" value="Quinoprotein alcohol dehydrogenase-like"/>
    <property type="match status" value="1"/>
</dbReference>